<name>S8EG73_FOMSC</name>
<protein>
    <recommendedName>
        <fullName evidence="4">CxC1-like cysteine cluster associated with KDZ transposases domain-containing protein</fullName>
    </recommendedName>
</protein>
<dbReference type="Pfam" id="PF18758">
    <property type="entry name" value="KDZ"/>
    <property type="match status" value="1"/>
</dbReference>
<feature type="region of interest" description="Disordered" evidence="1">
    <location>
        <begin position="379"/>
        <end position="420"/>
    </location>
</feature>
<keyword evidence="3" id="KW-1185">Reference proteome</keyword>
<feature type="region of interest" description="Disordered" evidence="1">
    <location>
        <begin position="23"/>
        <end position="43"/>
    </location>
</feature>
<feature type="region of interest" description="Disordered" evidence="1">
    <location>
        <begin position="944"/>
        <end position="1033"/>
    </location>
</feature>
<dbReference type="Proteomes" id="UP000015241">
    <property type="component" value="Unassembled WGS sequence"/>
</dbReference>
<dbReference type="AlphaFoldDB" id="S8EG73"/>
<gene>
    <name evidence="2" type="ORF">FOMPIDRAFT_1046847</name>
</gene>
<dbReference type="InterPro" id="IPR040521">
    <property type="entry name" value="KDZ"/>
</dbReference>
<sequence length="1048" mass="118889">MSWAKRHKTQVIYAPSREAFGSSDAYHERRYSSSDLRHEKQAVAERNRKRAAYMTIDDRQIFNDMQAEAGQGSTAPLEHPTNGGDIQDAMNVIIDLGQTGGSGGGEDDWEDLVQNDEGFVLAIRDIMGSRWKRRWFKDARTWRHRTESLHNNWNAILPQLVDAYITWQNVPDTPSSLSSGLSPQSFKIPVFDIFKLDTEALIFTNDSIEDTTALVLNGYLGTSPMRPSLALSLSTLEHLRRLQLFKASFSVEAFAKLVCFYYKIPYRRHYRAIIADVYEVYITILREVQKRINVALKRDTPNWRVLNACPACCYELENEPPLQWSRMLCMDGNNSLKRMATIAGRARGDIRVLDDSDYFLPQSFVDQFAHEVRARKTQGVDGGKRSELDDVEEPSGVVDEGGDPTDGSLSPESSNTSPCTQNWKAAASEDKKSMWGIFEETGIFASACPHGLMLWIADMVRSGELAKYPLAIIAKVIEVLPEKCLNGYDIGCEFEKTVRASSLGPAWMARGCRCCVNAFHGCSHNYWCQLNHHPNVIDGMGLEDLETLERIFSSSNQLASTTRYSSAYRRRLAIDQYFQQWDADKYSNISLMLYNNLIQAQKILQSDAEAMEEAMSAKNLSVDMLRAWHTDEREYFRTLGHEPPWDIHAMAYVENLQELRSVRAQLQKDSAERLRSIPDGYAFAAPETGPIDYAKAMSSTRTKESQRRYFIERERTLAVECAEMELQMGIAKTWEPTDAPYQETMRYMANRTYERALDNLQRLVVQRLFELHRMNLSQTGYRVRTHIAKSLQKRCKAIRNAVNVYNKAATNLRPPRPPFDWTTISHYNFLDEFELLKDTRNDVSERPWTQSDIRELMRQLRRIDRAREEVVCCTVQAQRLYTSIADEHDVFRAVLEKMEVAKDPLYAVMYDFCERRVNVNMCHIERLQQMAGLPGFAGSLARGHRKSSSFMPSSSTPSLSTPSLSTPSSSTPSSSMSDPIASLPARAILTPAPTSPTARGQPDVVLRTPAASLTNVHSTVDDSSDEDEEEVQGDIGGLVEYMSQASSK</sequence>
<proteinExistence type="predicted"/>
<dbReference type="eggNOG" id="ENOG502SKEZ">
    <property type="taxonomic scope" value="Eukaryota"/>
</dbReference>
<feature type="compositionally biased region" description="Polar residues" evidence="1">
    <location>
        <begin position="407"/>
        <end position="420"/>
    </location>
</feature>
<evidence type="ECO:0000256" key="1">
    <source>
        <dbReference type="SAM" id="MobiDB-lite"/>
    </source>
</evidence>
<evidence type="ECO:0000313" key="2">
    <source>
        <dbReference type="EMBL" id="EPT03293.1"/>
    </source>
</evidence>
<dbReference type="HOGENOM" id="CLU_013084_2_0_1"/>
<organism evidence="2 3">
    <name type="scientific">Fomitopsis schrenkii</name>
    <name type="common">Brown rot fungus</name>
    <dbReference type="NCBI Taxonomy" id="2126942"/>
    <lineage>
        <taxon>Eukaryota</taxon>
        <taxon>Fungi</taxon>
        <taxon>Dikarya</taxon>
        <taxon>Basidiomycota</taxon>
        <taxon>Agaricomycotina</taxon>
        <taxon>Agaricomycetes</taxon>
        <taxon>Polyporales</taxon>
        <taxon>Fomitopsis</taxon>
    </lineage>
</organism>
<feature type="compositionally biased region" description="Low complexity" evidence="1">
    <location>
        <begin position="948"/>
        <end position="977"/>
    </location>
</feature>
<evidence type="ECO:0000313" key="3">
    <source>
        <dbReference type="Proteomes" id="UP000015241"/>
    </source>
</evidence>
<reference evidence="2 3" key="1">
    <citation type="journal article" date="2012" name="Science">
        <title>The Paleozoic origin of enzymatic lignin decomposition reconstructed from 31 fungal genomes.</title>
        <authorList>
            <person name="Floudas D."/>
            <person name="Binder M."/>
            <person name="Riley R."/>
            <person name="Barry K."/>
            <person name="Blanchette R.A."/>
            <person name="Henrissat B."/>
            <person name="Martinez A.T."/>
            <person name="Otillar R."/>
            <person name="Spatafora J.W."/>
            <person name="Yadav J.S."/>
            <person name="Aerts A."/>
            <person name="Benoit I."/>
            <person name="Boyd A."/>
            <person name="Carlson A."/>
            <person name="Copeland A."/>
            <person name="Coutinho P.M."/>
            <person name="de Vries R.P."/>
            <person name="Ferreira P."/>
            <person name="Findley K."/>
            <person name="Foster B."/>
            <person name="Gaskell J."/>
            <person name="Glotzer D."/>
            <person name="Gorecki P."/>
            <person name="Heitman J."/>
            <person name="Hesse C."/>
            <person name="Hori C."/>
            <person name="Igarashi K."/>
            <person name="Jurgens J.A."/>
            <person name="Kallen N."/>
            <person name="Kersten P."/>
            <person name="Kohler A."/>
            <person name="Kuees U."/>
            <person name="Kumar T.K.A."/>
            <person name="Kuo A."/>
            <person name="LaButti K."/>
            <person name="Larrondo L.F."/>
            <person name="Lindquist E."/>
            <person name="Ling A."/>
            <person name="Lombard V."/>
            <person name="Lucas S."/>
            <person name="Lundell T."/>
            <person name="Martin R."/>
            <person name="McLaughlin D.J."/>
            <person name="Morgenstern I."/>
            <person name="Morin E."/>
            <person name="Murat C."/>
            <person name="Nagy L.G."/>
            <person name="Nolan M."/>
            <person name="Ohm R.A."/>
            <person name="Patyshakuliyeva A."/>
            <person name="Rokas A."/>
            <person name="Ruiz-Duenas F.J."/>
            <person name="Sabat G."/>
            <person name="Salamov A."/>
            <person name="Samejima M."/>
            <person name="Schmutz J."/>
            <person name="Slot J.C."/>
            <person name="St John F."/>
            <person name="Stenlid J."/>
            <person name="Sun H."/>
            <person name="Sun S."/>
            <person name="Syed K."/>
            <person name="Tsang A."/>
            <person name="Wiebenga A."/>
            <person name="Young D."/>
            <person name="Pisabarro A."/>
            <person name="Eastwood D.C."/>
            <person name="Martin F."/>
            <person name="Cullen D."/>
            <person name="Grigoriev I.V."/>
            <person name="Hibbett D.S."/>
        </authorList>
    </citation>
    <scope>NUCLEOTIDE SEQUENCE</scope>
    <source>
        <strain evidence="3">FP-58527</strain>
    </source>
</reference>
<dbReference type="InParanoid" id="S8EG73"/>
<evidence type="ECO:0008006" key="4">
    <source>
        <dbReference type="Google" id="ProtNLM"/>
    </source>
</evidence>
<feature type="compositionally biased region" description="Acidic residues" evidence="1">
    <location>
        <begin position="1022"/>
        <end position="1032"/>
    </location>
</feature>
<dbReference type="PANTHER" id="PTHR33096">
    <property type="entry name" value="CXC2 DOMAIN-CONTAINING PROTEIN"/>
    <property type="match status" value="1"/>
</dbReference>
<dbReference type="PANTHER" id="PTHR33096:SF1">
    <property type="entry name" value="CXC1-LIKE CYSTEINE CLUSTER ASSOCIATED WITH KDZ TRANSPOSASES DOMAIN-CONTAINING PROTEIN"/>
    <property type="match status" value="1"/>
</dbReference>
<dbReference type="EMBL" id="KE504130">
    <property type="protein sequence ID" value="EPT03293.1"/>
    <property type="molecule type" value="Genomic_DNA"/>
</dbReference>
<dbReference type="OrthoDB" id="2689725at2759"/>
<accession>S8EG73</accession>
<feature type="compositionally biased region" description="Basic and acidic residues" evidence="1">
    <location>
        <begin position="25"/>
        <end position="43"/>
    </location>
</feature>